<reference evidence="1 2" key="1">
    <citation type="journal article" date="2011" name="Genome Res.">
        <title>Phylogeny-wide analysis of social amoeba genomes highlights ancient origins for complex intercellular communication.</title>
        <authorList>
            <person name="Heidel A.J."/>
            <person name="Lawal H.M."/>
            <person name="Felder M."/>
            <person name="Schilde C."/>
            <person name="Helps N.R."/>
            <person name="Tunggal B."/>
            <person name="Rivero F."/>
            <person name="John U."/>
            <person name="Schleicher M."/>
            <person name="Eichinger L."/>
            <person name="Platzer M."/>
            <person name="Noegel A.A."/>
            <person name="Schaap P."/>
            <person name="Gloeckner G."/>
        </authorList>
    </citation>
    <scope>NUCLEOTIDE SEQUENCE [LARGE SCALE GENOMIC DNA]</scope>
    <source>
        <strain evidence="2">ATCC 26659 / Pp 5 / PN500</strain>
    </source>
</reference>
<dbReference type="RefSeq" id="XP_020431332.1">
    <property type="nucleotide sequence ID" value="XM_020578868.1"/>
</dbReference>
<keyword evidence="2" id="KW-1185">Reference proteome</keyword>
<dbReference type="FunCoup" id="D3BHN4">
    <property type="interactions" value="171"/>
</dbReference>
<keyword evidence="1" id="KW-0812">Transmembrane</keyword>
<gene>
    <name evidence="1" type="ORF">PPL_08039</name>
</gene>
<comment type="caution">
    <text evidence="1">The sequence shown here is derived from an EMBL/GenBank/DDBJ whole genome shotgun (WGS) entry which is preliminary data.</text>
</comment>
<evidence type="ECO:0000313" key="1">
    <source>
        <dbReference type="EMBL" id="EFA79211.1"/>
    </source>
</evidence>
<name>D3BHN4_HETP5</name>
<organism evidence="1 2">
    <name type="scientific">Heterostelium pallidum (strain ATCC 26659 / Pp 5 / PN500)</name>
    <name type="common">Cellular slime mold</name>
    <name type="synonym">Polysphondylium pallidum</name>
    <dbReference type="NCBI Taxonomy" id="670386"/>
    <lineage>
        <taxon>Eukaryota</taxon>
        <taxon>Amoebozoa</taxon>
        <taxon>Evosea</taxon>
        <taxon>Eumycetozoa</taxon>
        <taxon>Dictyostelia</taxon>
        <taxon>Acytosteliales</taxon>
        <taxon>Acytosteliaceae</taxon>
        <taxon>Heterostelium</taxon>
    </lineage>
</organism>
<dbReference type="InParanoid" id="D3BHN4"/>
<protein>
    <submittedName>
        <fullName evidence="1">Putative transmembrane protein</fullName>
    </submittedName>
</protein>
<dbReference type="EMBL" id="ADBJ01000036">
    <property type="protein sequence ID" value="EFA79211.1"/>
    <property type="molecule type" value="Genomic_DNA"/>
</dbReference>
<accession>D3BHN4</accession>
<proteinExistence type="predicted"/>
<evidence type="ECO:0000313" key="2">
    <source>
        <dbReference type="Proteomes" id="UP000001396"/>
    </source>
</evidence>
<dbReference type="AlphaFoldDB" id="D3BHN4"/>
<keyword evidence="1" id="KW-0472">Membrane</keyword>
<dbReference type="Proteomes" id="UP000001396">
    <property type="component" value="Unassembled WGS sequence"/>
</dbReference>
<dbReference type="GeneID" id="31363518"/>
<sequence length="229" mass="26039">MDTHIKSTNENGSIAFPENFRIVKRVTNSEFNRGDDVLTTGHFLRGSYEYPADKGAVLVLSAMGWSEMSIVDKERIAVYWVDHLLHPINGIIWSQYIEDECSQQFGGSLNLFKPSFHEPIVESFKDGSTSVIYWQYDLRYKVVRNHRVLFDKNGNITERIVLNSSSSQFYNGLSISLGVLAVTFASYYCLCKSLESFIALPCVFTTNKPPCFVLKHLTGGDYNTLECWT</sequence>
<dbReference type="OMA" id="HEPIVES"/>